<dbReference type="AlphaFoldDB" id="A0A1Y0B153"/>
<sequence>MILFRLSAGRKVAAFPAEIPSLQVGPLGHPRPWLFRESRSCVVGLVARQSTGSVSLSFQFRVSSWIVIAAHRRKMYLVRGGGGPLDIVLSGSGRLVHGPLDGRCKARNWNTLIPLVPVLRFRACPSVWSVLNTVGQRSLHLFKHVDGSPGPLSSSLFCSLVGVRTPTKGERVD</sequence>
<geneLocation type="mitochondrion" evidence="1"/>
<protein>
    <submittedName>
        <fullName evidence="1">Uncharacterized protein</fullName>
    </submittedName>
</protein>
<organism evidence="1">
    <name type="scientific">Utricularia reniformis</name>
    <dbReference type="NCBI Taxonomy" id="192314"/>
    <lineage>
        <taxon>Eukaryota</taxon>
        <taxon>Viridiplantae</taxon>
        <taxon>Streptophyta</taxon>
        <taxon>Embryophyta</taxon>
        <taxon>Tracheophyta</taxon>
        <taxon>Spermatophyta</taxon>
        <taxon>Magnoliopsida</taxon>
        <taxon>eudicotyledons</taxon>
        <taxon>Gunneridae</taxon>
        <taxon>Pentapetalae</taxon>
        <taxon>asterids</taxon>
        <taxon>lamiids</taxon>
        <taxon>Lamiales</taxon>
        <taxon>Lentibulariaceae</taxon>
        <taxon>Utricularia</taxon>
    </lineage>
</organism>
<keyword evidence="1" id="KW-0496">Mitochondrion</keyword>
<name>A0A1Y0B153_9LAMI</name>
<proteinExistence type="predicted"/>
<dbReference type="EMBL" id="KY774314">
    <property type="protein sequence ID" value="ART31117.1"/>
    <property type="molecule type" value="Genomic_DNA"/>
</dbReference>
<gene>
    <name evidence="1" type="ORF">AEK19_MT0886</name>
</gene>
<accession>A0A1Y0B153</accession>
<reference evidence="1" key="1">
    <citation type="submission" date="2017-03" db="EMBL/GenBank/DDBJ databases">
        <title>The mitochondrial genome of the carnivorous plant Utricularia reniformis (Lentibulariaceae): structure, comparative analysis and evolutionary landmarks.</title>
        <authorList>
            <person name="Silva S.R."/>
            <person name="Alvarenga D.O."/>
            <person name="Michael T.P."/>
            <person name="Miranda V.F.O."/>
            <person name="Varani A.M."/>
        </authorList>
    </citation>
    <scope>NUCLEOTIDE SEQUENCE</scope>
</reference>
<evidence type="ECO:0000313" key="1">
    <source>
        <dbReference type="EMBL" id="ART31117.1"/>
    </source>
</evidence>